<dbReference type="SUPFAM" id="SSF51182">
    <property type="entry name" value="RmlC-like cupins"/>
    <property type="match status" value="1"/>
</dbReference>
<dbReference type="RefSeq" id="WP_020975903.1">
    <property type="nucleotide sequence ID" value="NC_022198.1"/>
</dbReference>
<dbReference type="KEGG" id="caz:CARG_03000"/>
<dbReference type="PATRIC" id="fig|1348662.3.peg.591"/>
<dbReference type="CDD" id="cd02230">
    <property type="entry name" value="cupin_HP0902-like"/>
    <property type="match status" value="1"/>
</dbReference>
<dbReference type="InterPro" id="IPR011051">
    <property type="entry name" value="RmlC_Cupin_sf"/>
</dbReference>
<sequence>MFYSDLFNDAPEPRQGARPAVARLATLPGANIIVFRFAPGQCLNDHTAAHPITVQCVRGELDFTVYTSAPGSTATTTQAFRLRPGRVIHLDAYELHRVDAVDGCDDALLLLTMLTTD</sequence>
<dbReference type="GeneID" id="78249427"/>
<gene>
    <name evidence="1" type="ORF">CARG_03000</name>
</gene>
<evidence type="ECO:0000313" key="1">
    <source>
        <dbReference type="EMBL" id="AGU14752.1"/>
    </source>
</evidence>
<organism evidence="1 2">
    <name type="scientific">Corynebacterium argentoratense DSM 44202</name>
    <dbReference type="NCBI Taxonomy" id="1348662"/>
    <lineage>
        <taxon>Bacteria</taxon>
        <taxon>Bacillati</taxon>
        <taxon>Actinomycetota</taxon>
        <taxon>Actinomycetes</taxon>
        <taxon>Mycobacteriales</taxon>
        <taxon>Corynebacteriaceae</taxon>
        <taxon>Corynebacterium</taxon>
    </lineage>
</organism>
<dbReference type="AlphaFoldDB" id="U3GYS6"/>
<dbReference type="STRING" id="1348662.CARG_03000"/>
<dbReference type="HOGENOM" id="CLU_141446_1_1_11"/>
<accession>U3GYS6</accession>
<proteinExistence type="predicted"/>
<dbReference type="eggNOG" id="COG1917">
    <property type="taxonomic scope" value="Bacteria"/>
</dbReference>
<evidence type="ECO:0008006" key="3">
    <source>
        <dbReference type="Google" id="ProtNLM"/>
    </source>
</evidence>
<keyword evidence="2" id="KW-1185">Reference proteome</keyword>
<evidence type="ECO:0000313" key="2">
    <source>
        <dbReference type="Proteomes" id="UP000016943"/>
    </source>
</evidence>
<dbReference type="Proteomes" id="UP000016943">
    <property type="component" value="Chromosome"/>
</dbReference>
<dbReference type="OrthoDB" id="1121052at2"/>
<reference evidence="1 2" key="1">
    <citation type="journal article" date="2013" name="Genome Announc.">
        <title>Whole-Genome Sequence of the Clinical Strain Corynebacterium argentoratense DSM 44202, Isolated from a Human Throat Specimen.</title>
        <authorList>
            <person name="Bomholt C."/>
            <person name="Glaub A."/>
            <person name="Gravermann K."/>
            <person name="Albersmeier A."/>
            <person name="Brinkrolf K."/>
            <person name="Ruckert C."/>
            <person name="Tauch A."/>
        </authorList>
    </citation>
    <scope>NUCLEOTIDE SEQUENCE [LARGE SCALE GENOMIC DNA]</scope>
    <source>
        <strain evidence="1">DSM 44202</strain>
    </source>
</reference>
<dbReference type="InterPro" id="IPR014710">
    <property type="entry name" value="RmlC-like_jellyroll"/>
</dbReference>
<name>U3GYS6_9CORY</name>
<dbReference type="Gene3D" id="2.60.120.10">
    <property type="entry name" value="Jelly Rolls"/>
    <property type="match status" value="1"/>
</dbReference>
<protein>
    <recommendedName>
        <fullName evidence="3">Cupin 2 conserved barrel domain-containing protein</fullName>
    </recommendedName>
</protein>
<dbReference type="EMBL" id="CP006365">
    <property type="protein sequence ID" value="AGU14752.1"/>
    <property type="molecule type" value="Genomic_DNA"/>
</dbReference>